<reference evidence="1" key="1">
    <citation type="journal article" date="2023" name="G3 (Bethesda)">
        <title>A reference genome for the long-term kleptoplast-retaining sea slug Elysia crispata morphotype clarki.</title>
        <authorList>
            <person name="Eastman K.E."/>
            <person name="Pendleton A.L."/>
            <person name="Shaikh M.A."/>
            <person name="Suttiyut T."/>
            <person name="Ogas R."/>
            <person name="Tomko P."/>
            <person name="Gavelis G."/>
            <person name="Widhalm J.R."/>
            <person name="Wisecaver J.H."/>
        </authorList>
    </citation>
    <scope>NUCLEOTIDE SEQUENCE</scope>
    <source>
        <strain evidence="1">ECLA1</strain>
    </source>
</reference>
<name>A0AAE1ACH1_9GAST</name>
<proteinExistence type="predicted"/>
<keyword evidence="2" id="KW-1185">Reference proteome</keyword>
<sequence>MQRERSDSPLVLLASPDPIEDNRMLYNAYTPTPTAMVSRSWTGAHSVHSRWTQMTAHFEASRREISRRVAISFRYLPHAQSEHWPPPVAVWVYNMQAQRGQQWMSVSLYLKKLTSSLQFGSNPDLHKFDSTLYLQTETPGVSPKDNVLAL</sequence>
<dbReference type="AlphaFoldDB" id="A0AAE1ACH1"/>
<evidence type="ECO:0000313" key="1">
    <source>
        <dbReference type="EMBL" id="KAK3784137.1"/>
    </source>
</evidence>
<gene>
    <name evidence="1" type="ORF">RRG08_030928</name>
</gene>
<dbReference type="Proteomes" id="UP001283361">
    <property type="component" value="Unassembled WGS sequence"/>
</dbReference>
<evidence type="ECO:0000313" key="2">
    <source>
        <dbReference type="Proteomes" id="UP001283361"/>
    </source>
</evidence>
<accession>A0AAE1ACH1</accession>
<dbReference type="EMBL" id="JAWDGP010002306">
    <property type="protein sequence ID" value="KAK3784137.1"/>
    <property type="molecule type" value="Genomic_DNA"/>
</dbReference>
<organism evidence="1 2">
    <name type="scientific">Elysia crispata</name>
    <name type="common">lettuce slug</name>
    <dbReference type="NCBI Taxonomy" id="231223"/>
    <lineage>
        <taxon>Eukaryota</taxon>
        <taxon>Metazoa</taxon>
        <taxon>Spiralia</taxon>
        <taxon>Lophotrochozoa</taxon>
        <taxon>Mollusca</taxon>
        <taxon>Gastropoda</taxon>
        <taxon>Heterobranchia</taxon>
        <taxon>Euthyneura</taxon>
        <taxon>Panpulmonata</taxon>
        <taxon>Sacoglossa</taxon>
        <taxon>Placobranchoidea</taxon>
        <taxon>Plakobranchidae</taxon>
        <taxon>Elysia</taxon>
    </lineage>
</organism>
<comment type="caution">
    <text evidence="1">The sequence shown here is derived from an EMBL/GenBank/DDBJ whole genome shotgun (WGS) entry which is preliminary data.</text>
</comment>
<protein>
    <submittedName>
        <fullName evidence="1">Uncharacterized protein</fullName>
    </submittedName>
</protein>